<dbReference type="RefSeq" id="XP_038779455.1">
    <property type="nucleotide sequence ID" value="XM_038923527.1"/>
</dbReference>
<protein>
    <submittedName>
        <fullName evidence="12">Uncharacterized protein</fullName>
    </submittedName>
</protein>
<dbReference type="AlphaFoldDB" id="A0A875RQ49"/>
<evidence type="ECO:0000256" key="1">
    <source>
        <dbReference type="ARBA" id="ARBA00004606"/>
    </source>
</evidence>
<dbReference type="EMBL" id="CP064815">
    <property type="protein sequence ID" value="QPG75890.1"/>
    <property type="molecule type" value="Genomic_DNA"/>
</dbReference>
<dbReference type="Proteomes" id="UP000662931">
    <property type="component" value="Chromosome 4"/>
</dbReference>
<sequence length="542" mass="61715">MSEKLQDDSRSSSGPAFPLHQKDRTLKSSKSEEEDFFYQPIKRPVRGDFNPDRDDIEVPQVIKPELIDNALKKLHMRPMRRKALKERYSLLGGGATNVVTERNYRVLDDLQAFTGNLEDFSSDCEKLSYSIQYNVPEDHKVEHTDPIPLSDKSLLEDITEYLENSGLEENIPSLKDKGKLDPSHWYRLSGSAIWLPDEECYMMVSRIMYAPTKRDAPLISLVRMQLYDNEWKELKGRRIRYHDATDIDADRALRKISVLGTSNKHSAEILDHISVKFPSFMDIPLEVKSKGNMLGPEDPRIIYKPSETGNNEPVVLFNMFSGLRRRSMYAAFPLRKPKSNASHKVTILQFRHSGSSSLTIKAVEKNWVPFFEDTKNPEYISFLYGLDPLVVFRCRLDNGKCDKIQDDGYGTGMIASNKIALRGGTNLMAVPMEIVRQLPELKKDPLHNVKLYVAFAKTHAWKCGCASAFYRPTLYLLVMVDGTYRIDLMTESIDFGLDVLSFDGRSTSCDSSGPNVLTPNKLLAKRSIISHIITTLRITTID</sequence>
<dbReference type="Pfam" id="PF12141">
    <property type="entry name" value="BMT"/>
    <property type="match status" value="1"/>
</dbReference>
<keyword evidence="8" id="KW-0472">Membrane</keyword>
<name>A0A875RQ49_EENNA</name>
<evidence type="ECO:0000256" key="5">
    <source>
        <dbReference type="ARBA" id="ARBA00022692"/>
    </source>
</evidence>
<feature type="region of interest" description="Disordered" evidence="11">
    <location>
        <begin position="1"/>
        <end position="37"/>
    </location>
</feature>
<accession>A0A875RQ49</accession>
<keyword evidence="13" id="KW-1185">Reference proteome</keyword>
<evidence type="ECO:0000313" key="13">
    <source>
        <dbReference type="Proteomes" id="UP000662931"/>
    </source>
</evidence>
<keyword evidence="10" id="KW-0961">Cell wall biogenesis/degradation</keyword>
<feature type="compositionally biased region" description="Basic and acidic residues" evidence="11">
    <location>
        <begin position="20"/>
        <end position="31"/>
    </location>
</feature>
<dbReference type="GO" id="GO:0000030">
    <property type="term" value="F:mannosyltransferase activity"/>
    <property type="evidence" value="ECO:0007669"/>
    <property type="project" value="InterPro"/>
</dbReference>
<keyword evidence="9" id="KW-0325">Glycoprotein</keyword>
<comment type="similarity">
    <text evidence="2">Belongs to the BMT family.</text>
</comment>
<evidence type="ECO:0000256" key="2">
    <source>
        <dbReference type="ARBA" id="ARBA00009486"/>
    </source>
</evidence>
<keyword evidence="7" id="KW-1133">Transmembrane helix</keyword>
<dbReference type="InterPro" id="IPR021988">
    <property type="entry name" value="BMT1"/>
</dbReference>
<evidence type="ECO:0000256" key="6">
    <source>
        <dbReference type="ARBA" id="ARBA00022968"/>
    </source>
</evidence>
<evidence type="ECO:0000256" key="3">
    <source>
        <dbReference type="ARBA" id="ARBA00022676"/>
    </source>
</evidence>
<comment type="subcellular location">
    <subcellularLocation>
        <location evidence="1">Membrane</location>
        <topology evidence="1">Single-pass type II membrane protein</topology>
    </subcellularLocation>
</comment>
<gene>
    <name evidence="12" type="ORF">FOA43_003276</name>
</gene>
<dbReference type="KEGG" id="bnn:FOA43_003276"/>
<dbReference type="OrthoDB" id="3631276at2759"/>
<reference evidence="12" key="1">
    <citation type="submission" date="2020-10" db="EMBL/GenBank/DDBJ databases">
        <authorList>
            <person name="Roach M.J.R."/>
        </authorList>
    </citation>
    <scope>NUCLEOTIDE SEQUENCE</scope>
    <source>
        <strain evidence="12">CBS 1945</strain>
    </source>
</reference>
<evidence type="ECO:0000313" key="12">
    <source>
        <dbReference type="EMBL" id="QPG75890.1"/>
    </source>
</evidence>
<evidence type="ECO:0000256" key="11">
    <source>
        <dbReference type="SAM" id="MobiDB-lite"/>
    </source>
</evidence>
<keyword evidence="6" id="KW-0735">Signal-anchor</keyword>
<organism evidence="12 13">
    <name type="scientific">Eeniella nana</name>
    <name type="common">Yeast</name>
    <name type="synonym">Brettanomyces nanus</name>
    <dbReference type="NCBI Taxonomy" id="13502"/>
    <lineage>
        <taxon>Eukaryota</taxon>
        <taxon>Fungi</taxon>
        <taxon>Dikarya</taxon>
        <taxon>Ascomycota</taxon>
        <taxon>Saccharomycotina</taxon>
        <taxon>Pichiomycetes</taxon>
        <taxon>Pichiales</taxon>
        <taxon>Pichiaceae</taxon>
        <taxon>Brettanomyces</taxon>
    </lineage>
</organism>
<evidence type="ECO:0000256" key="9">
    <source>
        <dbReference type="ARBA" id="ARBA00023180"/>
    </source>
</evidence>
<dbReference type="GeneID" id="62196676"/>
<keyword evidence="3" id="KW-0328">Glycosyltransferase</keyword>
<evidence type="ECO:0000256" key="4">
    <source>
        <dbReference type="ARBA" id="ARBA00022679"/>
    </source>
</evidence>
<evidence type="ECO:0000256" key="10">
    <source>
        <dbReference type="ARBA" id="ARBA00023316"/>
    </source>
</evidence>
<proteinExistence type="inferred from homology"/>
<feature type="compositionally biased region" description="Basic and acidic residues" evidence="11">
    <location>
        <begin position="1"/>
        <end position="10"/>
    </location>
</feature>
<dbReference type="GO" id="GO:0071555">
    <property type="term" value="P:cell wall organization"/>
    <property type="evidence" value="ECO:0007669"/>
    <property type="project" value="UniProtKB-KW"/>
</dbReference>
<keyword evidence="5" id="KW-0812">Transmembrane</keyword>
<evidence type="ECO:0000256" key="7">
    <source>
        <dbReference type="ARBA" id="ARBA00022989"/>
    </source>
</evidence>
<evidence type="ECO:0000256" key="8">
    <source>
        <dbReference type="ARBA" id="ARBA00023136"/>
    </source>
</evidence>
<dbReference type="GO" id="GO:0016020">
    <property type="term" value="C:membrane"/>
    <property type="evidence" value="ECO:0007669"/>
    <property type="project" value="UniProtKB-SubCell"/>
</dbReference>
<keyword evidence="4" id="KW-0808">Transferase</keyword>